<dbReference type="HOGENOM" id="CLU_028035_0_1_1"/>
<accession>A0A0D1YPL4</accession>
<feature type="domain" description="DUF7053" evidence="2">
    <location>
        <begin position="2"/>
        <end position="165"/>
    </location>
</feature>
<keyword evidence="4" id="KW-1185">Reference proteome</keyword>
<evidence type="ECO:0000313" key="3">
    <source>
        <dbReference type="EMBL" id="KIW02562.1"/>
    </source>
</evidence>
<feature type="compositionally biased region" description="Polar residues" evidence="1">
    <location>
        <begin position="257"/>
        <end position="269"/>
    </location>
</feature>
<reference evidence="3 4" key="1">
    <citation type="submission" date="2015-01" db="EMBL/GenBank/DDBJ databases">
        <title>The Genome Sequence of Ochroconis gallopava CBS43764.</title>
        <authorList>
            <consortium name="The Broad Institute Genomics Platform"/>
            <person name="Cuomo C."/>
            <person name="de Hoog S."/>
            <person name="Gorbushina A."/>
            <person name="Stielow B."/>
            <person name="Teixiera M."/>
            <person name="Abouelleil A."/>
            <person name="Chapman S.B."/>
            <person name="Priest M."/>
            <person name="Young S.K."/>
            <person name="Wortman J."/>
            <person name="Nusbaum C."/>
            <person name="Birren B."/>
        </authorList>
    </citation>
    <scope>NUCLEOTIDE SEQUENCE [LARGE SCALE GENOMIC DNA]</scope>
    <source>
        <strain evidence="3 4">CBS 43764</strain>
    </source>
</reference>
<dbReference type="AlphaFoldDB" id="A0A0D1YPL4"/>
<dbReference type="PANTHER" id="PTHR38117">
    <property type="entry name" value="NACHT AND WD40 DOMAIN PROTEIN"/>
    <property type="match status" value="1"/>
</dbReference>
<name>A0A0D1YPL4_9PEZI</name>
<evidence type="ECO:0000259" key="2">
    <source>
        <dbReference type="Pfam" id="PF23155"/>
    </source>
</evidence>
<dbReference type="STRING" id="253628.A0A0D1YPL4"/>
<organism evidence="3 4">
    <name type="scientific">Verruconis gallopava</name>
    <dbReference type="NCBI Taxonomy" id="253628"/>
    <lineage>
        <taxon>Eukaryota</taxon>
        <taxon>Fungi</taxon>
        <taxon>Dikarya</taxon>
        <taxon>Ascomycota</taxon>
        <taxon>Pezizomycotina</taxon>
        <taxon>Dothideomycetes</taxon>
        <taxon>Pleosporomycetidae</taxon>
        <taxon>Venturiales</taxon>
        <taxon>Sympoventuriaceae</taxon>
        <taxon>Verruconis</taxon>
    </lineage>
</organism>
<feature type="compositionally biased region" description="Basic and acidic residues" evidence="1">
    <location>
        <begin position="168"/>
        <end position="185"/>
    </location>
</feature>
<dbReference type="PANTHER" id="PTHR38117:SF2">
    <property type="entry name" value="NACHT AND WD40 DOMAIN PROTEIN"/>
    <property type="match status" value="1"/>
</dbReference>
<dbReference type="EMBL" id="KN847548">
    <property type="protein sequence ID" value="KIW02562.1"/>
    <property type="molecule type" value="Genomic_DNA"/>
</dbReference>
<evidence type="ECO:0000256" key="1">
    <source>
        <dbReference type="SAM" id="MobiDB-lite"/>
    </source>
</evidence>
<dbReference type="Pfam" id="PF23155">
    <property type="entry name" value="DUF7053"/>
    <property type="match status" value="1"/>
</dbReference>
<gene>
    <name evidence="3" type="ORF">PV09_06017</name>
</gene>
<dbReference type="GeneID" id="27313990"/>
<dbReference type="VEuPathDB" id="FungiDB:PV09_06017"/>
<dbReference type="Proteomes" id="UP000053259">
    <property type="component" value="Unassembled WGS sequence"/>
</dbReference>
<dbReference type="RefSeq" id="XP_016212431.1">
    <property type="nucleotide sequence ID" value="XM_016359595.1"/>
</dbReference>
<evidence type="ECO:0000313" key="4">
    <source>
        <dbReference type="Proteomes" id="UP000053259"/>
    </source>
</evidence>
<dbReference type="InterPro" id="IPR055481">
    <property type="entry name" value="DUF7053"/>
</dbReference>
<feature type="compositionally biased region" description="Polar residues" evidence="1">
    <location>
        <begin position="206"/>
        <end position="223"/>
    </location>
</feature>
<protein>
    <recommendedName>
        <fullName evidence="2">DUF7053 domain-containing protein</fullName>
    </recommendedName>
</protein>
<proteinExistence type="predicted"/>
<sequence length="293" mass="32653">MSKRTVFTTITPLPSFLTKEVAISFLHDHWQMIDLNPLVIDRKKLDSPPPNASPEECHASWYQITDKITYMPGVQSSVSYNACLHDLADGLQTHTFAPAGVEIRARWLIGGGKGAPSELGLNVPSQGLYLQEETDLKCNFLMTGFIKKNLKKAHAQVVEKIVAKGRELEPRPPVPPKDEGYRVRDPSQALRIQNPQPGLDGAPRSPTYSQFASNSNPDLSSAPNRYPPGYLHYRQDTEPAFSYPRPNPRPEPPMTHQRINSVPEQNMLPSSRVAELPSETPQPRPRPISELPG</sequence>
<feature type="region of interest" description="Disordered" evidence="1">
    <location>
        <begin position="168"/>
        <end position="293"/>
    </location>
</feature>
<dbReference type="InParanoid" id="A0A0D1YPL4"/>
<dbReference type="OrthoDB" id="3246050at2759"/>